<reference evidence="1 2" key="1">
    <citation type="journal article" date="2019" name="Sci. Rep.">
        <title>Orb-weaving spider Araneus ventricosus genome elucidates the spidroin gene catalogue.</title>
        <authorList>
            <person name="Kono N."/>
            <person name="Nakamura H."/>
            <person name="Ohtoshi R."/>
            <person name="Moran D.A.P."/>
            <person name="Shinohara A."/>
            <person name="Yoshida Y."/>
            <person name="Fujiwara M."/>
            <person name="Mori M."/>
            <person name="Tomita M."/>
            <person name="Arakawa K."/>
        </authorList>
    </citation>
    <scope>NUCLEOTIDE SEQUENCE [LARGE SCALE GENOMIC DNA]</scope>
</reference>
<proteinExistence type="predicted"/>
<dbReference type="AlphaFoldDB" id="A0A4Y2BZ91"/>
<organism evidence="1 2">
    <name type="scientific">Araneus ventricosus</name>
    <name type="common">Orbweaver spider</name>
    <name type="synonym">Epeira ventricosa</name>
    <dbReference type="NCBI Taxonomy" id="182803"/>
    <lineage>
        <taxon>Eukaryota</taxon>
        <taxon>Metazoa</taxon>
        <taxon>Ecdysozoa</taxon>
        <taxon>Arthropoda</taxon>
        <taxon>Chelicerata</taxon>
        <taxon>Arachnida</taxon>
        <taxon>Araneae</taxon>
        <taxon>Araneomorphae</taxon>
        <taxon>Entelegynae</taxon>
        <taxon>Araneoidea</taxon>
        <taxon>Araneidae</taxon>
        <taxon>Araneus</taxon>
    </lineage>
</organism>
<accession>A0A4Y2BZ91</accession>
<keyword evidence="2" id="KW-1185">Reference proteome</keyword>
<dbReference type="EMBL" id="BGPR01000122">
    <property type="protein sequence ID" value="GBL96656.1"/>
    <property type="molecule type" value="Genomic_DNA"/>
</dbReference>
<sequence length="83" mass="9505">MWLRQTSRRSKFILVDCGRLNSNSDVVPTARGLAKPQDARGSYLWTVVGGIRTVIPFLRRVAWPNLKTLEVRTCGLWSVEFEQ</sequence>
<dbReference type="Proteomes" id="UP000499080">
    <property type="component" value="Unassembled WGS sequence"/>
</dbReference>
<evidence type="ECO:0000313" key="2">
    <source>
        <dbReference type="Proteomes" id="UP000499080"/>
    </source>
</evidence>
<evidence type="ECO:0000313" key="1">
    <source>
        <dbReference type="EMBL" id="GBL96656.1"/>
    </source>
</evidence>
<comment type="caution">
    <text evidence="1">The sequence shown here is derived from an EMBL/GenBank/DDBJ whole genome shotgun (WGS) entry which is preliminary data.</text>
</comment>
<name>A0A4Y2BZ91_ARAVE</name>
<gene>
    <name evidence="1" type="ORF">AVEN_207816_1</name>
</gene>
<protein>
    <submittedName>
        <fullName evidence="1">Uncharacterized protein</fullName>
    </submittedName>
</protein>